<protein>
    <submittedName>
        <fullName evidence="3">Uncharacterized protein</fullName>
    </submittedName>
</protein>
<gene>
    <name evidence="3" type="ORF">BCV69DRAFT_285351</name>
</gene>
<feature type="region of interest" description="Disordered" evidence="1">
    <location>
        <begin position="21"/>
        <end position="55"/>
    </location>
</feature>
<keyword evidence="4" id="KW-1185">Reference proteome</keyword>
<accession>A0A316TXB0</accession>
<proteinExistence type="predicted"/>
<organism evidence="3 4">
    <name type="scientific">Pseudomicrostroma glucosiphilum</name>
    <dbReference type="NCBI Taxonomy" id="1684307"/>
    <lineage>
        <taxon>Eukaryota</taxon>
        <taxon>Fungi</taxon>
        <taxon>Dikarya</taxon>
        <taxon>Basidiomycota</taxon>
        <taxon>Ustilaginomycotina</taxon>
        <taxon>Exobasidiomycetes</taxon>
        <taxon>Microstromatales</taxon>
        <taxon>Microstromatales incertae sedis</taxon>
        <taxon>Pseudomicrostroma</taxon>
    </lineage>
</organism>
<reference evidence="3 4" key="1">
    <citation type="journal article" date="2018" name="Mol. Biol. Evol.">
        <title>Broad Genomic Sampling Reveals a Smut Pathogenic Ancestry of the Fungal Clade Ustilaginomycotina.</title>
        <authorList>
            <person name="Kijpornyongpan T."/>
            <person name="Mondo S.J."/>
            <person name="Barry K."/>
            <person name="Sandor L."/>
            <person name="Lee J."/>
            <person name="Lipzen A."/>
            <person name="Pangilinan J."/>
            <person name="LaButti K."/>
            <person name="Hainaut M."/>
            <person name="Henrissat B."/>
            <person name="Grigoriev I.V."/>
            <person name="Spatafora J.W."/>
            <person name="Aime M.C."/>
        </authorList>
    </citation>
    <scope>NUCLEOTIDE SEQUENCE [LARGE SCALE GENOMIC DNA]</scope>
    <source>
        <strain evidence="3 4">MCA 4718</strain>
    </source>
</reference>
<dbReference type="AlphaFoldDB" id="A0A316TXB0"/>
<evidence type="ECO:0000256" key="2">
    <source>
        <dbReference type="SAM" id="SignalP"/>
    </source>
</evidence>
<dbReference type="RefSeq" id="XP_025345216.1">
    <property type="nucleotide sequence ID" value="XM_025493362.1"/>
</dbReference>
<dbReference type="EMBL" id="KZ819338">
    <property type="protein sequence ID" value="PWN18056.1"/>
    <property type="molecule type" value="Genomic_DNA"/>
</dbReference>
<name>A0A316TXB0_9BASI</name>
<keyword evidence="2" id="KW-0732">Signal</keyword>
<evidence type="ECO:0000256" key="1">
    <source>
        <dbReference type="SAM" id="MobiDB-lite"/>
    </source>
</evidence>
<feature type="signal peptide" evidence="2">
    <location>
        <begin position="1"/>
        <end position="22"/>
    </location>
</feature>
<evidence type="ECO:0000313" key="4">
    <source>
        <dbReference type="Proteomes" id="UP000245942"/>
    </source>
</evidence>
<evidence type="ECO:0000313" key="3">
    <source>
        <dbReference type="EMBL" id="PWN18056.1"/>
    </source>
</evidence>
<feature type="chain" id="PRO_5016459397" evidence="2">
    <location>
        <begin position="23"/>
        <end position="118"/>
    </location>
</feature>
<sequence length="118" mass="12755">MLRTGLAANLASLPLPLSLCASDPLSPSTRPSHKIPLTSASQKGLLPTNKRGLGGRERDSAALQLRWYAQGILRIAVAPNWMSPMRQAEKDLCQLEMQRWTGGRADRGPPGSNARGLK</sequence>
<dbReference type="Proteomes" id="UP000245942">
    <property type="component" value="Unassembled WGS sequence"/>
</dbReference>
<dbReference type="GeneID" id="37015096"/>